<dbReference type="InterPro" id="IPR036388">
    <property type="entry name" value="WH-like_DNA-bd_sf"/>
</dbReference>
<dbReference type="FunFam" id="1.10.10.10:FF:000001">
    <property type="entry name" value="LysR family transcriptional regulator"/>
    <property type="match status" value="1"/>
</dbReference>
<dbReference type="RefSeq" id="WP_095618484.1">
    <property type="nucleotide sequence ID" value="NZ_NSKD01000009.1"/>
</dbReference>
<evidence type="ECO:0000256" key="3">
    <source>
        <dbReference type="ARBA" id="ARBA00023125"/>
    </source>
</evidence>
<evidence type="ECO:0000313" key="6">
    <source>
        <dbReference type="EMBL" id="PAU77685.1"/>
    </source>
</evidence>
<dbReference type="SUPFAM" id="SSF46785">
    <property type="entry name" value="Winged helix' DNA-binding domain"/>
    <property type="match status" value="1"/>
</dbReference>
<keyword evidence="7" id="KW-1185">Reference proteome</keyword>
<keyword evidence="3" id="KW-0238">DNA-binding</keyword>
<comment type="caution">
    <text evidence="6">The sequence shown here is derived from an EMBL/GenBank/DDBJ whole genome shotgun (WGS) entry which is preliminary data.</text>
</comment>
<keyword evidence="2" id="KW-0805">Transcription regulation</keyword>
<keyword evidence="4" id="KW-0804">Transcription</keyword>
<dbReference type="Pfam" id="PF00126">
    <property type="entry name" value="HTH_1"/>
    <property type="match status" value="1"/>
</dbReference>
<dbReference type="PROSITE" id="PS50931">
    <property type="entry name" value="HTH_LYSR"/>
    <property type="match status" value="1"/>
</dbReference>
<dbReference type="OrthoDB" id="5723059at2"/>
<comment type="similarity">
    <text evidence="1">Belongs to the LysR transcriptional regulatory family.</text>
</comment>
<accession>A0A2A2EZ68</accession>
<proteinExistence type="inferred from homology"/>
<evidence type="ECO:0000256" key="1">
    <source>
        <dbReference type="ARBA" id="ARBA00009437"/>
    </source>
</evidence>
<dbReference type="SUPFAM" id="SSF53850">
    <property type="entry name" value="Periplasmic binding protein-like II"/>
    <property type="match status" value="1"/>
</dbReference>
<dbReference type="GO" id="GO:0003677">
    <property type="term" value="F:DNA binding"/>
    <property type="evidence" value="ECO:0007669"/>
    <property type="project" value="UniProtKB-KW"/>
</dbReference>
<dbReference type="InterPro" id="IPR050176">
    <property type="entry name" value="LTTR"/>
</dbReference>
<feature type="domain" description="HTH lysR-type" evidence="5">
    <location>
        <begin position="17"/>
        <end position="74"/>
    </location>
</feature>
<dbReference type="AlphaFoldDB" id="A0A2A2EZ68"/>
<evidence type="ECO:0000256" key="4">
    <source>
        <dbReference type="ARBA" id="ARBA00023163"/>
    </source>
</evidence>
<dbReference type="Gene3D" id="3.40.190.10">
    <property type="entry name" value="Periplasmic binding protein-like II"/>
    <property type="match status" value="2"/>
</dbReference>
<dbReference type="PANTHER" id="PTHR30579:SF7">
    <property type="entry name" value="HTH-TYPE TRANSCRIPTIONAL REGULATOR LRHA-RELATED"/>
    <property type="match status" value="1"/>
</dbReference>
<dbReference type="Gene3D" id="1.10.10.10">
    <property type="entry name" value="Winged helix-like DNA-binding domain superfamily/Winged helix DNA-binding domain"/>
    <property type="match status" value="1"/>
</dbReference>
<dbReference type="GO" id="GO:0003700">
    <property type="term" value="F:DNA-binding transcription factor activity"/>
    <property type="evidence" value="ECO:0007669"/>
    <property type="project" value="InterPro"/>
</dbReference>
<organism evidence="6 7">
    <name type="scientific">Halovibrio salipaludis</name>
    <dbReference type="NCBI Taxonomy" id="2032626"/>
    <lineage>
        <taxon>Bacteria</taxon>
        <taxon>Pseudomonadati</taxon>
        <taxon>Pseudomonadota</taxon>
        <taxon>Gammaproteobacteria</taxon>
        <taxon>Oceanospirillales</taxon>
        <taxon>Halomonadaceae</taxon>
        <taxon>Halovibrio</taxon>
    </lineage>
</organism>
<protein>
    <submittedName>
        <fullName evidence="6">LysR family transcriptional regulator</fullName>
    </submittedName>
</protein>
<dbReference type="PRINTS" id="PR00039">
    <property type="entry name" value="HTHLYSR"/>
</dbReference>
<dbReference type="InterPro" id="IPR005119">
    <property type="entry name" value="LysR_subst-bd"/>
</dbReference>
<evidence type="ECO:0000313" key="7">
    <source>
        <dbReference type="Proteomes" id="UP000218896"/>
    </source>
</evidence>
<dbReference type="InterPro" id="IPR000847">
    <property type="entry name" value="LysR_HTH_N"/>
</dbReference>
<dbReference type="EMBL" id="NSKD01000009">
    <property type="protein sequence ID" value="PAU77685.1"/>
    <property type="molecule type" value="Genomic_DNA"/>
</dbReference>
<name>A0A2A2EZ68_9GAMM</name>
<gene>
    <name evidence="6" type="ORF">CK501_14590</name>
</gene>
<evidence type="ECO:0000259" key="5">
    <source>
        <dbReference type="PROSITE" id="PS50931"/>
    </source>
</evidence>
<dbReference type="Proteomes" id="UP000218896">
    <property type="component" value="Unassembled WGS sequence"/>
</dbReference>
<dbReference type="InterPro" id="IPR036390">
    <property type="entry name" value="WH_DNA-bd_sf"/>
</dbReference>
<sequence length="302" mass="32885">MSQPPTNASSRAALPLLDSEVLRTFVTIAESGSFTRAAQQLFRTPSALSMQIKRLEETLGQTLFVREARHVRLTAEGEVLLGYGRRLLKLNAEAVTQFLAPTLEGRVGFGITDDVVGRILPNVLSRFARSHPAVQVDVVVGHSIDLFAKLDDGELDLALVMGSESRQDLHREVIHSETLVWVGHEDGIAVEQRPLPVTLAQHGCEWRRITLNALDDASVDYRIAYSCDYCSGQEAAILADLAITAFPKSLIRPPLKRLTNDALPPLGGYQVALVNHPGRSNASAALAEHVLEADPTPQFSTA</sequence>
<dbReference type="Pfam" id="PF03466">
    <property type="entry name" value="LysR_substrate"/>
    <property type="match status" value="1"/>
</dbReference>
<dbReference type="PANTHER" id="PTHR30579">
    <property type="entry name" value="TRANSCRIPTIONAL REGULATOR"/>
    <property type="match status" value="1"/>
</dbReference>
<evidence type="ECO:0000256" key="2">
    <source>
        <dbReference type="ARBA" id="ARBA00023015"/>
    </source>
</evidence>
<reference evidence="6 7" key="1">
    <citation type="submission" date="2017-08" db="EMBL/GenBank/DDBJ databases">
        <title>Halovibrio sewagensis sp. nov., isolated from wastewater of high salinity.</title>
        <authorList>
            <person name="Dong X."/>
            <person name="Zhang G."/>
        </authorList>
    </citation>
    <scope>NUCLEOTIDE SEQUENCE [LARGE SCALE GENOMIC DNA]</scope>
    <source>
        <strain evidence="6 7">YL5-2</strain>
    </source>
</reference>